<comment type="caution">
    <text evidence="2">Lacks conserved residue(s) required for the propagation of feature annotation.</text>
</comment>
<feature type="domain" description="ShKT" evidence="4">
    <location>
        <begin position="107"/>
        <end position="143"/>
    </location>
</feature>
<dbReference type="OrthoDB" id="10306769at2759"/>
<accession>A0A6P8HWK8</accession>
<dbReference type="InParanoid" id="A0A6P8HWK8"/>
<dbReference type="Pfam" id="PF01549">
    <property type="entry name" value="ShK"/>
    <property type="match status" value="2"/>
</dbReference>
<dbReference type="Proteomes" id="UP000515163">
    <property type="component" value="Unplaced"/>
</dbReference>
<evidence type="ECO:0000313" key="6">
    <source>
        <dbReference type="RefSeq" id="XP_031559746.1"/>
    </source>
</evidence>
<reference evidence="6" key="1">
    <citation type="submission" date="2025-08" db="UniProtKB">
        <authorList>
            <consortium name="RefSeq"/>
        </authorList>
    </citation>
    <scope>IDENTIFICATION</scope>
    <source>
        <tissue evidence="6">Tentacle</tissue>
    </source>
</reference>
<keyword evidence="1" id="KW-0800">Toxin</keyword>
<proteinExistence type="predicted"/>
<dbReference type="KEGG" id="aten:116295931"/>
<dbReference type="GO" id="GO:0090729">
    <property type="term" value="F:toxin activity"/>
    <property type="evidence" value="ECO:0007669"/>
    <property type="project" value="UniProtKB-KW"/>
</dbReference>
<sequence length="186" mass="21458">MKEDHNITTNACISLTSIQHGFNDFNNSNCLRAFGWKKGEVPRTMIQLYNGWQLQAKTLKHQTRRRIEQNSRSPKNDFKLKMMKIQIAAVLVGVLAVVMVTAKDEGCEDARDEKYCDQFNKNGYCQRYQNWAYERCASTCDICAGPKCEDKEGEEYCTSKKIFCKRFSSMRERLCRKTCGTCTVKG</sequence>
<evidence type="ECO:0000256" key="2">
    <source>
        <dbReference type="PROSITE-ProRule" id="PRU01005"/>
    </source>
</evidence>
<organism evidence="5 6">
    <name type="scientific">Actinia tenebrosa</name>
    <name type="common">Australian red waratah sea anemone</name>
    <dbReference type="NCBI Taxonomy" id="6105"/>
    <lineage>
        <taxon>Eukaryota</taxon>
        <taxon>Metazoa</taxon>
        <taxon>Cnidaria</taxon>
        <taxon>Anthozoa</taxon>
        <taxon>Hexacorallia</taxon>
        <taxon>Actiniaria</taxon>
        <taxon>Actiniidae</taxon>
        <taxon>Actinia</taxon>
    </lineage>
</organism>
<dbReference type="InterPro" id="IPR003582">
    <property type="entry name" value="ShKT_dom"/>
</dbReference>
<evidence type="ECO:0000259" key="4">
    <source>
        <dbReference type="PROSITE" id="PS51670"/>
    </source>
</evidence>
<gene>
    <name evidence="6" type="primary">LOC116295931</name>
</gene>
<feature type="transmembrane region" description="Helical" evidence="3">
    <location>
        <begin position="85"/>
        <end position="102"/>
    </location>
</feature>
<protein>
    <submittedName>
        <fullName evidence="6">Uncharacterized protein LOC116295931</fullName>
    </submittedName>
</protein>
<dbReference type="PROSITE" id="PS51670">
    <property type="entry name" value="SHKT"/>
    <property type="match status" value="1"/>
</dbReference>
<dbReference type="GeneID" id="116295931"/>
<keyword evidence="3" id="KW-0472">Membrane</keyword>
<evidence type="ECO:0000313" key="5">
    <source>
        <dbReference type="Proteomes" id="UP000515163"/>
    </source>
</evidence>
<name>A0A6P8HWK8_ACTTE</name>
<keyword evidence="3" id="KW-1133">Transmembrane helix</keyword>
<dbReference type="AlphaFoldDB" id="A0A6P8HWK8"/>
<keyword evidence="5" id="KW-1185">Reference proteome</keyword>
<keyword evidence="3" id="KW-0812">Transmembrane</keyword>
<evidence type="ECO:0000256" key="1">
    <source>
        <dbReference type="ARBA" id="ARBA00022656"/>
    </source>
</evidence>
<dbReference type="SMART" id="SM00254">
    <property type="entry name" value="ShKT"/>
    <property type="match status" value="2"/>
</dbReference>
<evidence type="ECO:0000256" key="3">
    <source>
        <dbReference type="SAM" id="Phobius"/>
    </source>
</evidence>
<dbReference type="RefSeq" id="XP_031559746.1">
    <property type="nucleotide sequence ID" value="XM_031703886.1"/>
</dbReference>